<keyword evidence="6 8" id="KW-0012">Acyltransferase</keyword>
<organism evidence="8 9">
    <name type="scientific">Rhizosphaericola mali</name>
    <dbReference type="NCBI Taxonomy" id="2545455"/>
    <lineage>
        <taxon>Bacteria</taxon>
        <taxon>Pseudomonadati</taxon>
        <taxon>Bacteroidota</taxon>
        <taxon>Chitinophagia</taxon>
        <taxon>Chitinophagales</taxon>
        <taxon>Chitinophagaceae</taxon>
        <taxon>Rhizosphaericola</taxon>
    </lineage>
</organism>
<keyword evidence="2" id="KW-1003">Cell membrane</keyword>
<evidence type="ECO:0000256" key="5">
    <source>
        <dbReference type="ARBA" id="ARBA00023136"/>
    </source>
</evidence>
<sequence length="305" mass="36116">MYNLYIITKKNLLLLPFFYILSLLPFWIVYRISDCLYFLIYRIIGYRKKIVRQNIASSFPNKTIVEQKQIERKYYAYLCDLILETFKTLTISKRSMLKRCHLEKDAEALFADLNRKNNSAILVLGHHGNWEWAGNTVGIVCGQPVYIIYHPLTSKFFNRLMIRMRSRFGNKLIAMKDTFRQMSQNRPNTVMTAFVADQSPVPEHAYWLRFLNQDTPVFEGVEKMARKLKQSVVYMDIVKKKRGFYSITAKLIEDFSTENITGTITQKHIKCLEDSINSQPETWLWSHRRWKHKKKIDTIVHPSII</sequence>
<dbReference type="OrthoDB" id="9801955at2"/>
<dbReference type="InterPro" id="IPR004960">
    <property type="entry name" value="LipA_acyltrans"/>
</dbReference>
<keyword evidence="7" id="KW-0812">Transmembrane</keyword>
<dbReference type="CDD" id="cd07984">
    <property type="entry name" value="LPLAT_LABLAT-like"/>
    <property type="match status" value="1"/>
</dbReference>
<accession>A0A5P2FWC7</accession>
<evidence type="ECO:0000256" key="4">
    <source>
        <dbReference type="ARBA" id="ARBA00022679"/>
    </source>
</evidence>
<proteinExistence type="predicted"/>
<keyword evidence="3" id="KW-0997">Cell inner membrane</keyword>
<evidence type="ECO:0000256" key="7">
    <source>
        <dbReference type="SAM" id="Phobius"/>
    </source>
</evidence>
<reference evidence="8 9" key="1">
    <citation type="submission" date="2019-09" db="EMBL/GenBank/DDBJ databases">
        <title>Complete genome sequence of Arachidicoccus sp. B3-10 isolated from apple orchard soil.</title>
        <authorList>
            <person name="Kim H.S."/>
            <person name="Han K.-I."/>
            <person name="Suh M.K."/>
            <person name="Lee K.C."/>
            <person name="Eom M.K."/>
            <person name="Kim J.-S."/>
            <person name="Kang S.W."/>
            <person name="Sin Y."/>
            <person name="Lee J.-S."/>
        </authorList>
    </citation>
    <scope>NUCLEOTIDE SEQUENCE [LARGE SCALE GENOMIC DNA]</scope>
    <source>
        <strain evidence="8 9">B3-10</strain>
    </source>
</reference>
<comment type="subcellular location">
    <subcellularLocation>
        <location evidence="1">Cell inner membrane</location>
    </subcellularLocation>
</comment>
<evidence type="ECO:0000256" key="6">
    <source>
        <dbReference type="ARBA" id="ARBA00023315"/>
    </source>
</evidence>
<dbReference type="Pfam" id="PF03279">
    <property type="entry name" value="Lip_A_acyltrans"/>
    <property type="match status" value="1"/>
</dbReference>
<name>A0A5P2FWC7_9BACT</name>
<dbReference type="GO" id="GO:0005886">
    <property type="term" value="C:plasma membrane"/>
    <property type="evidence" value="ECO:0007669"/>
    <property type="project" value="UniProtKB-SubCell"/>
</dbReference>
<evidence type="ECO:0000313" key="8">
    <source>
        <dbReference type="EMBL" id="QES87834.1"/>
    </source>
</evidence>
<keyword evidence="7" id="KW-1133">Transmembrane helix</keyword>
<evidence type="ECO:0000256" key="1">
    <source>
        <dbReference type="ARBA" id="ARBA00004533"/>
    </source>
</evidence>
<keyword evidence="4 8" id="KW-0808">Transferase</keyword>
<dbReference type="AlphaFoldDB" id="A0A5P2FWC7"/>
<evidence type="ECO:0000256" key="2">
    <source>
        <dbReference type="ARBA" id="ARBA00022475"/>
    </source>
</evidence>
<evidence type="ECO:0000256" key="3">
    <source>
        <dbReference type="ARBA" id="ARBA00022519"/>
    </source>
</evidence>
<dbReference type="GO" id="GO:0009247">
    <property type="term" value="P:glycolipid biosynthetic process"/>
    <property type="evidence" value="ECO:0007669"/>
    <property type="project" value="UniProtKB-ARBA"/>
</dbReference>
<feature type="transmembrane region" description="Helical" evidence="7">
    <location>
        <begin position="12"/>
        <end position="30"/>
    </location>
</feature>
<dbReference type="EMBL" id="CP044016">
    <property type="protein sequence ID" value="QES87834.1"/>
    <property type="molecule type" value="Genomic_DNA"/>
</dbReference>
<dbReference type="KEGG" id="arac:E0W69_003845"/>
<keyword evidence="9" id="KW-1185">Reference proteome</keyword>
<dbReference type="GO" id="GO:0016746">
    <property type="term" value="F:acyltransferase activity"/>
    <property type="evidence" value="ECO:0007669"/>
    <property type="project" value="UniProtKB-KW"/>
</dbReference>
<dbReference type="Proteomes" id="UP000292424">
    <property type="component" value="Chromosome"/>
</dbReference>
<dbReference type="PANTHER" id="PTHR30606:SF10">
    <property type="entry name" value="PHOSPHATIDYLINOSITOL MANNOSIDE ACYLTRANSFERASE"/>
    <property type="match status" value="1"/>
</dbReference>
<gene>
    <name evidence="8" type="ORF">E0W69_003845</name>
</gene>
<protein>
    <submittedName>
        <fullName evidence="8">Lipid A biosynthesis acyltransferase</fullName>
    </submittedName>
</protein>
<keyword evidence="5 7" id="KW-0472">Membrane</keyword>
<dbReference type="PANTHER" id="PTHR30606">
    <property type="entry name" value="LIPID A BIOSYNTHESIS LAUROYL ACYLTRANSFERASE"/>
    <property type="match status" value="1"/>
</dbReference>
<evidence type="ECO:0000313" key="9">
    <source>
        <dbReference type="Proteomes" id="UP000292424"/>
    </source>
</evidence>